<dbReference type="GeneID" id="111089079"/>
<keyword evidence="2" id="KW-1185">Reference proteome</keyword>
<protein>
    <submittedName>
        <fullName evidence="3">Uncharacterized protein LOC111089079</fullName>
    </submittedName>
</protein>
<evidence type="ECO:0000259" key="1">
    <source>
        <dbReference type="PROSITE" id="PS50835"/>
    </source>
</evidence>
<name>A0ABM1TKZ5_LIMPO</name>
<dbReference type="PANTHER" id="PTHR23278:SF19">
    <property type="entry name" value="OBSCURIN"/>
    <property type="match status" value="1"/>
</dbReference>
<reference evidence="3" key="1">
    <citation type="submission" date="2025-08" db="UniProtKB">
        <authorList>
            <consortium name="RefSeq"/>
        </authorList>
    </citation>
    <scope>IDENTIFICATION</scope>
    <source>
        <tissue evidence="3">Muscle</tissue>
    </source>
</reference>
<dbReference type="Gene3D" id="2.60.40.10">
    <property type="entry name" value="Immunoglobulins"/>
    <property type="match status" value="1"/>
</dbReference>
<dbReference type="InterPro" id="IPR013783">
    <property type="entry name" value="Ig-like_fold"/>
</dbReference>
<evidence type="ECO:0000313" key="2">
    <source>
        <dbReference type="Proteomes" id="UP000694941"/>
    </source>
</evidence>
<dbReference type="PANTHER" id="PTHR23278">
    <property type="entry name" value="SIDESTEP PROTEIN"/>
    <property type="match status" value="1"/>
</dbReference>
<feature type="domain" description="Ig-like" evidence="1">
    <location>
        <begin position="34"/>
        <end position="159"/>
    </location>
</feature>
<dbReference type="InterPro" id="IPR007110">
    <property type="entry name" value="Ig-like_dom"/>
</dbReference>
<evidence type="ECO:0000313" key="3">
    <source>
        <dbReference type="RefSeq" id="XP_022256551.1"/>
    </source>
</evidence>
<dbReference type="InterPro" id="IPR003599">
    <property type="entry name" value="Ig_sub"/>
</dbReference>
<organism evidence="2 3">
    <name type="scientific">Limulus polyphemus</name>
    <name type="common">Atlantic horseshoe crab</name>
    <dbReference type="NCBI Taxonomy" id="6850"/>
    <lineage>
        <taxon>Eukaryota</taxon>
        <taxon>Metazoa</taxon>
        <taxon>Ecdysozoa</taxon>
        <taxon>Arthropoda</taxon>
        <taxon>Chelicerata</taxon>
        <taxon>Merostomata</taxon>
        <taxon>Xiphosura</taxon>
        <taxon>Limulidae</taxon>
        <taxon>Limulus</taxon>
    </lineage>
</organism>
<dbReference type="PROSITE" id="PS50835">
    <property type="entry name" value="IG_LIKE"/>
    <property type="match status" value="1"/>
</dbReference>
<dbReference type="InterPro" id="IPR013106">
    <property type="entry name" value="Ig_V-set"/>
</dbReference>
<gene>
    <name evidence="3" type="primary">LOC111089079</name>
</gene>
<dbReference type="RefSeq" id="XP_022256551.1">
    <property type="nucleotide sequence ID" value="XM_022400843.1"/>
</dbReference>
<feature type="non-terminal residue" evidence="3">
    <location>
        <position position="161"/>
    </location>
</feature>
<dbReference type="Pfam" id="PF07686">
    <property type="entry name" value="V-set"/>
    <property type="match status" value="1"/>
</dbReference>
<dbReference type="InterPro" id="IPR036179">
    <property type="entry name" value="Ig-like_dom_sf"/>
</dbReference>
<dbReference type="SUPFAM" id="SSF48726">
    <property type="entry name" value="Immunoglobulin"/>
    <property type="match status" value="1"/>
</dbReference>
<dbReference type="SMART" id="SM00409">
    <property type="entry name" value="IG"/>
    <property type="match status" value="1"/>
</dbReference>
<accession>A0ABM1TKZ5</accession>
<dbReference type="Proteomes" id="UP000694941">
    <property type="component" value="Unplaced"/>
</dbReference>
<sequence length="161" mass="18603">MKLVQEKISGTMNSQMYSYVYLLLWTQHVFSGIPSIKLKPAHHYIEQEESTEYNFIAGGKLILPCDITPPSPDDRVVLMLWYQGTSGYPIFSVDARYRESIALAVHTLLQNHASRITLNITERKAFLVIEPVKEEDAGEYRCRLDYLRGRTVRRSHMVNII</sequence>
<proteinExistence type="predicted"/>